<dbReference type="WBParaSite" id="ES5_v2.g15040.t1">
    <property type="protein sequence ID" value="ES5_v2.g15040.t1"/>
    <property type="gene ID" value="ES5_v2.g15040"/>
</dbReference>
<evidence type="ECO:0000313" key="1">
    <source>
        <dbReference type="Proteomes" id="UP000887579"/>
    </source>
</evidence>
<proteinExistence type="predicted"/>
<reference evidence="2" key="1">
    <citation type="submission" date="2022-11" db="UniProtKB">
        <authorList>
            <consortium name="WormBaseParasite"/>
        </authorList>
    </citation>
    <scope>IDENTIFICATION</scope>
</reference>
<accession>A0AC34FCE4</accession>
<sequence length="378" mass="44274">MAASKLSKFMPSTQFLSSLKSSKDAEQKVKLVNRVLKELELIDYFHNKVPDFLNDFHWQKLVRTRGVSDRVGLIEYIAITQSREKRGKEKQEANAKVYAEQLDREKAKFENGAMGYGPNMYQLMLNPIRNMKHLNHISGCRQYYTRMLADTPRIAIDLQFFPNMHVRDASKMGAQVEMCLNENSVSFRRPFYLEFLNLNLSNLNNFNLKTPLAGVTNHLTKEHAHQQIVPDVYPDMHYKLNDKNVYYVTKYAKKFFEGPLDPSKTIIIPATMDKKEDGHSMSAVRKYKFTPIYLPIRKYIKWECGAFNMPLPNILRTLKYVAETGGDWATALDQNVAYRHKIPIEEQREKMKHQYDVHYQMKREKSELIKMIENTVKD</sequence>
<organism evidence="1 2">
    <name type="scientific">Panagrolaimus sp. ES5</name>
    <dbReference type="NCBI Taxonomy" id="591445"/>
    <lineage>
        <taxon>Eukaryota</taxon>
        <taxon>Metazoa</taxon>
        <taxon>Ecdysozoa</taxon>
        <taxon>Nematoda</taxon>
        <taxon>Chromadorea</taxon>
        <taxon>Rhabditida</taxon>
        <taxon>Tylenchina</taxon>
        <taxon>Panagrolaimomorpha</taxon>
        <taxon>Panagrolaimoidea</taxon>
        <taxon>Panagrolaimidae</taxon>
        <taxon>Panagrolaimus</taxon>
    </lineage>
</organism>
<protein>
    <submittedName>
        <fullName evidence="2">SAM-dependent MTase TRM10-type domain-containing protein</fullName>
    </submittedName>
</protein>
<dbReference type="Proteomes" id="UP000887579">
    <property type="component" value="Unplaced"/>
</dbReference>
<name>A0AC34FCE4_9BILA</name>
<evidence type="ECO:0000313" key="2">
    <source>
        <dbReference type="WBParaSite" id="ES5_v2.g15040.t1"/>
    </source>
</evidence>